<evidence type="ECO:0000313" key="3">
    <source>
        <dbReference type="Proteomes" id="UP000325579"/>
    </source>
</evidence>
<feature type="transmembrane region" description="Helical" evidence="1">
    <location>
        <begin position="123"/>
        <end position="143"/>
    </location>
</feature>
<dbReference type="RefSeq" id="XP_031945161.1">
    <property type="nucleotide sequence ID" value="XM_032080213.1"/>
</dbReference>
<feature type="transmembrane region" description="Helical" evidence="1">
    <location>
        <begin position="81"/>
        <end position="103"/>
    </location>
</feature>
<reference evidence="2 3" key="1">
    <citation type="submission" date="2019-04" db="EMBL/GenBank/DDBJ databases">
        <authorList>
            <consortium name="DOE Joint Genome Institute"/>
            <person name="Mondo S."/>
            <person name="Kjaerbolling I."/>
            <person name="Vesth T."/>
            <person name="Frisvad J.C."/>
            <person name="Nybo J.L."/>
            <person name="Theobald S."/>
            <person name="Kildgaard S."/>
            <person name="Isbrandt T."/>
            <person name="Kuo A."/>
            <person name="Sato A."/>
            <person name="Lyhne E.K."/>
            <person name="Kogle M.E."/>
            <person name="Wiebenga A."/>
            <person name="Kun R.S."/>
            <person name="Lubbers R.J."/>
            <person name="Makela M.R."/>
            <person name="Barry K."/>
            <person name="Chovatia M."/>
            <person name="Clum A."/>
            <person name="Daum C."/>
            <person name="Haridas S."/>
            <person name="He G."/>
            <person name="LaButti K."/>
            <person name="Lipzen A."/>
            <person name="Riley R."/>
            <person name="Salamov A."/>
            <person name="Simmons B.A."/>
            <person name="Magnuson J.K."/>
            <person name="Henrissat B."/>
            <person name="Mortensen U.H."/>
            <person name="Larsen T.O."/>
            <person name="Devries R.P."/>
            <person name="Grigoriev I.V."/>
            <person name="Machida M."/>
            <person name="Baker S.E."/>
            <person name="Andersen M.R."/>
            <person name="Cantor M.N."/>
            <person name="Hua S.X."/>
        </authorList>
    </citation>
    <scope>NUCLEOTIDE SEQUENCE [LARGE SCALE GENOMIC DNA]</scope>
    <source>
        <strain evidence="2 3">CBS 119388</strain>
    </source>
</reference>
<dbReference type="GeneID" id="43664904"/>
<dbReference type="AlphaFoldDB" id="A0A5N7DN22"/>
<keyword evidence="1" id="KW-0472">Membrane</keyword>
<evidence type="ECO:0000313" key="2">
    <source>
        <dbReference type="EMBL" id="KAE8407842.1"/>
    </source>
</evidence>
<accession>A0A5N7DN22</accession>
<dbReference type="Proteomes" id="UP000325579">
    <property type="component" value="Unassembled WGS sequence"/>
</dbReference>
<keyword evidence="1" id="KW-0812">Transmembrane</keyword>
<sequence length="149" mass="16872">MIGKVFGKRPVHGEYSTEGNRVSRLWMNQDQWGANTLYGLENRVRRSLGEECNGCSKFQALFTEYGKLGRSTIHYRISTKAAIGLLVYPIRTSIIVISFIIVFRNGFGNIVPLVFSPSLRVSHYFFPDGFICCLGLLLACFLYPSFLCK</sequence>
<gene>
    <name evidence="2" type="ORF">BDV37DRAFT_223486</name>
</gene>
<name>A0A5N7DN22_9EURO</name>
<keyword evidence="3" id="KW-1185">Reference proteome</keyword>
<dbReference type="EMBL" id="ML736746">
    <property type="protein sequence ID" value="KAE8407842.1"/>
    <property type="molecule type" value="Genomic_DNA"/>
</dbReference>
<protein>
    <submittedName>
        <fullName evidence="2">Uncharacterized protein</fullName>
    </submittedName>
</protein>
<proteinExistence type="predicted"/>
<evidence type="ECO:0000256" key="1">
    <source>
        <dbReference type="SAM" id="Phobius"/>
    </source>
</evidence>
<organism evidence="2 3">
    <name type="scientific">Aspergillus pseudonomiae</name>
    <dbReference type="NCBI Taxonomy" id="1506151"/>
    <lineage>
        <taxon>Eukaryota</taxon>
        <taxon>Fungi</taxon>
        <taxon>Dikarya</taxon>
        <taxon>Ascomycota</taxon>
        <taxon>Pezizomycotina</taxon>
        <taxon>Eurotiomycetes</taxon>
        <taxon>Eurotiomycetidae</taxon>
        <taxon>Eurotiales</taxon>
        <taxon>Aspergillaceae</taxon>
        <taxon>Aspergillus</taxon>
        <taxon>Aspergillus subgen. Circumdati</taxon>
    </lineage>
</organism>
<keyword evidence="1" id="KW-1133">Transmembrane helix</keyword>